<accession>A0AAF3ENJ8</accession>
<evidence type="ECO:0008006" key="4">
    <source>
        <dbReference type="Google" id="ProtNLM"/>
    </source>
</evidence>
<organism evidence="2 3">
    <name type="scientific">Mesorhabditis belari</name>
    <dbReference type="NCBI Taxonomy" id="2138241"/>
    <lineage>
        <taxon>Eukaryota</taxon>
        <taxon>Metazoa</taxon>
        <taxon>Ecdysozoa</taxon>
        <taxon>Nematoda</taxon>
        <taxon>Chromadorea</taxon>
        <taxon>Rhabditida</taxon>
        <taxon>Rhabditina</taxon>
        <taxon>Rhabditomorpha</taxon>
        <taxon>Rhabditoidea</taxon>
        <taxon>Rhabditidae</taxon>
        <taxon>Mesorhabditinae</taxon>
        <taxon>Mesorhabditis</taxon>
    </lineage>
</organism>
<protein>
    <recommendedName>
        <fullName evidence="4">UPAR/Ly6 domain-containing protein</fullName>
    </recommendedName>
</protein>
<evidence type="ECO:0000256" key="1">
    <source>
        <dbReference type="SAM" id="SignalP"/>
    </source>
</evidence>
<dbReference type="PANTHER" id="PTHR34721">
    <property type="entry name" value="PROTEIN CBG09734"/>
    <property type="match status" value="1"/>
</dbReference>
<dbReference type="WBParaSite" id="MBELARI_LOCUS15625">
    <property type="protein sequence ID" value="MBELARI_LOCUS15625"/>
    <property type="gene ID" value="MBELARI_LOCUS15625"/>
</dbReference>
<feature type="signal peptide" evidence="1">
    <location>
        <begin position="1"/>
        <end position="20"/>
    </location>
</feature>
<feature type="chain" id="PRO_5042213655" description="UPAR/Ly6 domain-containing protein" evidence="1">
    <location>
        <begin position="21"/>
        <end position="214"/>
    </location>
</feature>
<dbReference type="AlphaFoldDB" id="A0AAF3ENJ8"/>
<sequence length="214" mass="23226">MQLLTIVTIFYLGLFPLSQAIECYSDSQADGQSHPSDLPRIVSCSNDCSYCGKLRMKVQYSTRYQSLWGCGCGTIFPAAPQICYKNGRISVPNGDLFCCSGDRCNSMNQLNHFLISSIRDNHVGFETSQVCSAGCEYCVKVNGMDLAKPVSGWGCGCGVAYTMNVLPCTGTGITNLAAYQGNQYCCQGDLCNFTASKSLFPVFLIIGFFAALMQ</sequence>
<evidence type="ECO:0000313" key="2">
    <source>
        <dbReference type="Proteomes" id="UP000887575"/>
    </source>
</evidence>
<dbReference type="PANTHER" id="PTHR34721:SF3">
    <property type="entry name" value="ACTIVIN_RECP DOMAIN-CONTAINING PROTEIN-RELATED"/>
    <property type="match status" value="1"/>
</dbReference>
<evidence type="ECO:0000313" key="3">
    <source>
        <dbReference type="WBParaSite" id="MBELARI_LOCUS15625"/>
    </source>
</evidence>
<reference evidence="3" key="1">
    <citation type="submission" date="2024-02" db="UniProtKB">
        <authorList>
            <consortium name="WormBaseParasite"/>
        </authorList>
    </citation>
    <scope>IDENTIFICATION</scope>
</reference>
<keyword evidence="2" id="KW-1185">Reference proteome</keyword>
<keyword evidence="1" id="KW-0732">Signal</keyword>
<dbReference type="SUPFAM" id="SSF57302">
    <property type="entry name" value="Snake toxin-like"/>
    <property type="match status" value="1"/>
</dbReference>
<dbReference type="InterPro" id="IPR045860">
    <property type="entry name" value="Snake_toxin-like_sf"/>
</dbReference>
<name>A0AAF3ENJ8_9BILA</name>
<dbReference type="Proteomes" id="UP000887575">
    <property type="component" value="Unassembled WGS sequence"/>
</dbReference>
<proteinExistence type="predicted"/>